<comment type="similarity">
    <text evidence="2 6">Belongs to the SURF1 family.</text>
</comment>
<dbReference type="GO" id="GO:0005886">
    <property type="term" value="C:plasma membrane"/>
    <property type="evidence" value="ECO:0007669"/>
    <property type="project" value="UniProtKB-SubCell"/>
</dbReference>
<evidence type="ECO:0000256" key="1">
    <source>
        <dbReference type="ARBA" id="ARBA00004370"/>
    </source>
</evidence>
<keyword evidence="3 6" id="KW-0812">Transmembrane</keyword>
<evidence type="ECO:0000313" key="7">
    <source>
        <dbReference type="EMBL" id="PWJ85419.1"/>
    </source>
</evidence>
<evidence type="ECO:0000256" key="6">
    <source>
        <dbReference type="RuleBase" id="RU363076"/>
    </source>
</evidence>
<feature type="transmembrane region" description="Helical" evidence="6">
    <location>
        <begin position="19"/>
        <end position="38"/>
    </location>
</feature>
<dbReference type="RefSeq" id="WP_109612134.1">
    <property type="nucleotide sequence ID" value="NZ_QGGG01000003.1"/>
</dbReference>
<dbReference type="InterPro" id="IPR002994">
    <property type="entry name" value="Surf1/Shy1"/>
</dbReference>
<evidence type="ECO:0000313" key="8">
    <source>
        <dbReference type="Proteomes" id="UP000245396"/>
    </source>
</evidence>
<protein>
    <recommendedName>
        <fullName evidence="6">SURF1-like protein</fullName>
    </recommendedName>
</protein>
<feature type="transmembrane region" description="Helical" evidence="6">
    <location>
        <begin position="181"/>
        <end position="199"/>
    </location>
</feature>
<evidence type="ECO:0000256" key="5">
    <source>
        <dbReference type="ARBA" id="ARBA00023136"/>
    </source>
</evidence>
<dbReference type="PANTHER" id="PTHR23427">
    <property type="entry name" value="SURFEIT LOCUS PROTEIN"/>
    <property type="match status" value="1"/>
</dbReference>
<sequence length="254" mass="27688">MTNEPTQVAPRSGSAAGRWLAIIFGLIGLIVLLGLGTWQVERLHWKEALLATIDQRIHSAPLPLDQMEKKFADTGDVEYWPVTVSGRFLHSGERHFFATYEGESGFYVYTPLELADGRFALVNRGFVPYDMKDPGTRPQGEVEGEVTVTGLARNPLAQKPSTLVPDNDVAKNIFYWKDRDVMAATAGLPAGAKVLPFFIDAGKAPNPGGLPVGGVTIIDLPNSHLQYAVTWYGLAAALAGVLGAWLWRSRKRAS</sequence>
<evidence type="ECO:0000256" key="3">
    <source>
        <dbReference type="ARBA" id="ARBA00022692"/>
    </source>
</evidence>
<dbReference type="Pfam" id="PF02104">
    <property type="entry name" value="SURF1"/>
    <property type="match status" value="1"/>
</dbReference>
<keyword evidence="4 6" id="KW-1133">Transmembrane helix</keyword>
<keyword evidence="6" id="KW-1003">Cell membrane</keyword>
<evidence type="ECO:0000256" key="2">
    <source>
        <dbReference type="ARBA" id="ARBA00007165"/>
    </source>
</evidence>
<dbReference type="STRING" id="1192868.GCA_000304395_00048"/>
<dbReference type="AlphaFoldDB" id="A0A316C6T5"/>
<keyword evidence="5 6" id="KW-0472">Membrane</keyword>
<comment type="subcellular location">
    <subcellularLocation>
        <location evidence="6">Cell membrane</location>
        <topology evidence="6">Multi-pass membrane protein</topology>
    </subcellularLocation>
    <subcellularLocation>
        <location evidence="1">Membrane</location>
    </subcellularLocation>
</comment>
<dbReference type="EMBL" id="QGGG01000003">
    <property type="protein sequence ID" value="PWJ85419.1"/>
    <property type="molecule type" value="Genomic_DNA"/>
</dbReference>
<keyword evidence="8" id="KW-1185">Reference proteome</keyword>
<gene>
    <name evidence="7" type="ORF">C7441_103277</name>
</gene>
<feature type="transmembrane region" description="Helical" evidence="6">
    <location>
        <begin position="229"/>
        <end position="247"/>
    </location>
</feature>
<name>A0A316C6T5_PSESE</name>
<dbReference type="PROSITE" id="PS50895">
    <property type="entry name" value="SURF1"/>
    <property type="match status" value="1"/>
</dbReference>
<proteinExistence type="inferred from homology"/>
<accession>A0A316C6T5</accession>
<dbReference type="Proteomes" id="UP000245396">
    <property type="component" value="Unassembled WGS sequence"/>
</dbReference>
<reference evidence="7 8" key="1">
    <citation type="submission" date="2018-05" db="EMBL/GenBank/DDBJ databases">
        <title>Genomic Encyclopedia of Type Strains, Phase IV (KMG-IV): sequencing the most valuable type-strain genomes for metagenomic binning, comparative biology and taxonomic classification.</title>
        <authorList>
            <person name="Goeker M."/>
        </authorList>
    </citation>
    <scope>NUCLEOTIDE SEQUENCE [LARGE SCALE GENOMIC DNA]</scope>
    <source>
        <strain evidence="7 8">DSM 6986</strain>
    </source>
</reference>
<dbReference type="PANTHER" id="PTHR23427:SF2">
    <property type="entry name" value="SURFEIT LOCUS PROTEIN 1"/>
    <property type="match status" value="1"/>
</dbReference>
<evidence type="ECO:0000256" key="4">
    <source>
        <dbReference type="ARBA" id="ARBA00022989"/>
    </source>
</evidence>
<dbReference type="OrthoDB" id="6079986at2"/>
<dbReference type="InterPro" id="IPR045214">
    <property type="entry name" value="Surf1/Surf4"/>
</dbReference>
<comment type="caution">
    <text evidence="7">The sequence shown here is derived from an EMBL/GenBank/DDBJ whole genome shotgun (WGS) entry which is preliminary data.</text>
</comment>
<organism evidence="7 8">
    <name type="scientific">Pseudaminobacter salicylatoxidans</name>
    <dbReference type="NCBI Taxonomy" id="93369"/>
    <lineage>
        <taxon>Bacteria</taxon>
        <taxon>Pseudomonadati</taxon>
        <taxon>Pseudomonadota</taxon>
        <taxon>Alphaproteobacteria</taxon>
        <taxon>Hyphomicrobiales</taxon>
        <taxon>Phyllobacteriaceae</taxon>
        <taxon>Pseudaminobacter</taxon>
    </lineage>
</organism>
<dbReference type="CDD" id="cd06662">
    <property type="entry name" value="SURF1"/>
    <property type="match status" value="1"/>
</dbReference>